<dbReference type="AlphaFoldDB" id="A0A0F9KLP2"/>
<gene>
    <name evidence="1" type="ORF">LCGC14_1315310</name>
</gene>
<accession>A0A0F9KLP2</accession>
<evidence type="ECO:0000313" key="1">
    <source>
        <dbReference type="EMBL" id="KKM82853.1"/>
    </source>
</evidence>
<dbReference type="EMBL" id="LAZR01007799">
    <property type="protein sequence ID" value="KKM82853.1"/>
    <property type="molecule type" value="Genomic_DNA"/>
</dbReference>
<reference evidence="1" key="1">
    <citation type="journal article" date="2015" name="Nature">
        <title>Complex archaea that bridge the gap between prokaryotes and eukaryotes.</title>
        <authorList>
            <person name="Spang A."/>
            <person name="Saw J.H."/>
            <person name="Jorgensen S.L."/>
            <person name="Zaremba-Niedzwiedzka K."/>
            <person name="Martijn J."/>
            <person name="Lind A.E."/>
            <person name="van Eijk R."/>
            <person name="Schleper C."/>
            <person name="Guy L."/>
            <person name="Ettema T.J."/>
        </authorList>
    </citation>
    <scope>NUCLEOTIDE SEQUENCE</scope>
</reference>
<protein>
    <recommendedName>
        <fullName evidence="2">Right handed beta helix domain-containing protein</fullName>
    </recommendedName>
</protein>
<proteinExistence type="predicted"/>
<evidence type="ECO:0008006" key="2">
    <source>
        <dbReference type="Google" id="ProtNLM"/>
    </source>
</evidence>
<organism evidence="1">
    <name type="scientific">marine sediment metagenome</name>
    <dbReference type="NCBI Taxonomy" id="412755"/>
    <lineage>
        <taxon>unclassified sequences</taxon>
        <taxon>metagenomes</taxon>
        <taxon>ecological metagenomes</taxon>
    </lineage>
</organism>
<sequence>MSFTAAATTPSFTISENGCIFKNITIAQFNDVNVLLSISGDRNYFGNVHFAGIGDDTAGNDNAARVITFDGGEENTFDGCTFGVDTITRTGTNYTIEFVTGLSNPRNVFKGCIFTLFGDADAPRHILVGNGGVDRWALFDNCIFMDNSDVQAATVQTDLFETSTVANQGGILIIKDCMNVSSTGWASTVAGVRIIGQDTNSTTLTNYASGVNPTA</sequence>
<comment type="caution">
    <text evidence="1">The sequence shown here is derived from an EMBL/GenBank/DDBJ whole genome shotgun (WGS) entry which is preliminary data.</text>
</comment>
<name>A0A0F9KLP2_9ZZZZ</name>